<keyword evidence="3" id="KW-0489">Methyltransferase</keyword>
<dbReference type="AlphaFoldDB" id="A0AAZ3SKP4"/>
<dbReference type="SUPFAM" id="SSF53335">
    <property type="entry name" value="S-adenosyl-L-methionine-dependent methyltransferases"/>
    <property type="match status" value="1"/>
</dbReference>
<dbReference type="GO" id="GO:0005829">
    <property type="term" value="C:cytosol"/>
    <property type="evidence" value="ECO:0007669"/>
    <property type="project" value="TreeGrafter"/>
</dbReference>
<dbReference type="PANTHER" id="PTHR14614:SF14">
    <property type="entry name" value="PROTEIN N-LYSINE METHYLTRANSFERASE METTL21A"/>
    <property type="match status" value="1"/>
</dbReference>
<evidence type="ECO:0000256" key="4">
    <source>
        <dbReference type="ARBA" id="ARBA00022679"/>
    </source>
</evidence>
<name>A0AAZ3SKP4_ONCTS</name>
<keyword evidence="2" id="KW-0963">Cytoplasm</keyword>
<keyword evidence="11" id="KW-1185">Reference proteome</keyword>
<dbReference type="InterPro" id="IPR019410">
    <property type="entry name" value="Methyltransf_16"/>
</dbReference>
<evidence type="ECO:0000256" key="1">
    <source>
        <dbReference type="ARBA" id="ARBA00004496"/>
    </source>
</evidence>
<evidence type="ECO:0000256" key="2">
    <source>
        <dbReference type="ARBA" id="ARBA00022490"/>
    </source>
</evidence>
<evidence type="ECO:0000256" key="7">
    <source>
        <dbReference type="ARBA" id="ARBA00040801"/>
    </source>
</evidence>
<evidence type="ECO:0000313" key="11">
    <source>
        <dbReference type="Proteomes" id="UP000694402"/>
    </source>
</evidence>
<reference evidence="10" key="3">
    <citation type="submission" date="2025-09" db="UniProtKB">
        <authorList>
            <consortium name="Ensembl"/>
        </authorList>
    </citation>
    <scope>IDENTIFICATION</scope>
</reference>
<dbReference type="Gene3D" id="3.40.50.150">
    <property type="entry name" value="Vaccinia Virus protein VP39"/>
    <property type="match status" value="1"/>
</dbReference>
<dbReference type="GO" id="GO:0008168">
    <property type="term" value="F:methyltransferase activity"/>
    <property type="evidence" value="ECO:0007669"/>
    <property type="project" value="UniProtKB-KW"/>
</dbReference>
<comment type="catalytic activity">
    <reaction evidence="9">
        <text>L-lysyl-[protein] + 3 S-adenosyl-L-methionine = N(6),N(6),N(6)-trimethyl-L-lysyl-[protein] + 3 S-adenosyl-L-homocysteine + 3 H(+)</text>
        <dbReference type="Rhea" id="RHEA:54192"/>
        <dbReference type="Rhea" id="RHEA-COMP:9752"/>
        <dbReference type="Rhea" id="RHEA-COMP:13826"/>
        <dbReference type="ChEBI" id="CHEBI:15378"/>
        <dbReference type="ChEBI" id="CHEBI:29969"/>
        <dbReference type="ChEBI" id="CHEBI:57856"/>
        <dbReference type="ChEBI" id="CHEBI:59789"/>
        <dbReference type="ChEBI" id="CHEBI:61961"/>
    </reaction>
    <physiologicalReaction direction="left-to-right" evidence="9">
        <dbReference type="Rhea" id="RHEA:54193"/>
    </physiologicalReaction>
</comment>
<evidence type="ECO:0000256" key="6">
    <source>
        <dbReference type="ARBA" id="ARBA00038029"/>
    </source>
</evidence>
<keyword evidence="5" id="KW-0949">S-adenosyl-L-methionine</keyword>
<protein>
    <recommendedName>
        <fullName evidence="7">Protein N-lysine methyltransferase METTL21A</fullName>
    </recommendedName>
    <alternativeName>
        <fullName evidence="8">Methyltransferase-like protein 21A</fullName>
    </alternativeName>
</protein>
<proteinExistence type="inferred from homology"/>
<dbReference type="GeneTree" id="ENSGT00940000157249"/>
<dbReference type="PANTHER" id="PTHR14614">
    <property type="entry name" value="HEPATOCELLULAR CARCINOMA-ASSOCIATED ANTIGEN"/>
    <property type="match status" value="1"/>
</dbReference>
<organism evidence="10 11">
    <name type="scientific">Oncorhynchus tshawytscha</name>
    <name type="common">Chinook salmon</name>
    <name type="synonym">Salmo tshawytscha</name>
    <dbReference type="NCBI Taxonomy" id="74940"/>
    <lineage>
        <taxon>Eukaryota</taxon>
        <taxon>Metazoa</taxon>
        <taxon>Chordata</taxon>
        <taxon>Craniata</taxon>
        <taxon>Vertebrata</taxon>
        <taxon>Euteleostomi</taxon>
        <taxon>Actinopterygii</taxon>
        <taxon>Neopterygii</taxon>
        <taxon>Teleostei</taxon>
        <taxon>Protacanthopterygii</taxon>
        <taxon>Salmoniformes</taxon>
        <taxon>Salmonidae</taxon>
        <taxon>Salmoninae</taxon>
        <taxon>Oncorhynchus</taxon>
    </lineage>
</organism>
<comment type="subcellular location">
    <subcellularLocation>
        <location evidence="1">Cytoplasm</location>
    </subcellularLocation>
</comment>
<evidence type="ECO:0000256" key="8">
    <source>
        <dbReference type="ARBA" id="ARBA00041632"/>
    </source>
</evidence>
<reference evidence="10" key="2">
    <citation type="submission" date="2025-08" db="UniProtKB">
        <authorList>
            <consortium name="Ensembl"/>
        </authorList>
    </citation>
    <scope>IDENTIFICATION</scope>
</reference>
<comment type="similarity">
    <text evidence="6">Belongs to the methyltransferase superfamily. METTL21 family.</text>
</comment>
<sequence>MALVPYDGNYLPVLSKLHNSSAEFHFADHNVRLTQDWNKLGVAAVVWDAVSDHRGAVVMCMYLELGQVELTGKVAIELGAGTGLVGIVAALLGAKKVTITDREPALGFLAANVKENIPPDQLGAVDVSELTWGQGLEHYPKGGFDIVLGADIVYLEDTFPSLLQTMEHLSSESSVVLLACKIRYERDTNFLSMLKQLFTVHEVHYDKERDIHIYKAVKLPARRDL</sequence>
<evidence type="ECO:0000256" key="5">
    <source>
        <dbReference type="ARBA" id="ARBA00022691"/>
    </source>
</evidence>
<dbReference type="InterPro" id="IPR029063">
    <property type="entry name" value="SAM-dependent_MTases_sf"/>
</dbReference>
<accession>A0AAZ3SKP4</accession>
<dbReference type="Pfam" id="PF10294">
    <property type="entry name" value="Methyltransf_16"/>
    <property type="match status" value="1"/>
</dbReference>
<evidence type="ECO:0000256" key="9">
    <source>
        <dbReference type="ARBA" id="ARBA00049497"/>
    </source>
</evidence>
<dbReference type="Proteomes" id="UP000694402">
    <property type="component" value="Unassembled WGS sequence"/>
</dbReference>
<dbReference type="GO" id="GO:0032991">
    <property type="term" value="C:protein-containing complex"/>
    <property type="evidence" value="ECO:0007669"/>
    <property type="project" value="TreeGrafter"/>
</dbReference>
<keyword evidence="4" id="KW-0808">Transferase</keyword>
<evidence type="ECO:0000313" key="10">
    <source>
        <dbReference type="Ensembl" id="ENSOTSP00005153619.1"/>
    </source>
</evidence>
<gene>
    <name evidence="10" type="primary">METTL21A</name>
</gene>
<dbReference type="GO" id="GO:0032259">
    <property type="term" value="P:methylation"/>
    <property type="evidence" value="ECO:0007669"/>
    <property type="project" value="UniProtKB-KW"/>
</dbReference>
<dbReference type="Ensembl" id="ENSOTST00005150923.1">
    <property type="protein sequence ID" value="ENSOTSP00005153619.1"/>
    <property type="gene ID" value="ENSOTSG00005074780.1"/>
</dbReference>
<evidence type="ECO:0000256" key="3">
    <source>
        <dbReference type="ARBA" id="ARBA00022603"/>
    </source>
</evidence>
<reference evidence="11" key="1">
    <citation type="journal article" date="2018" name="PLoS ONE">
        <title>Chinook salmon (Oncorhynchus tshawytscha) genome and transcriptome.</title>
        <authorList>
            <person name="Christensen K.A."/>
            <person name="Leong J.S."/>
            <person name="Sakhrani D."/>
            <person name="Biagi C.A."/>
            <person name="Minkley D.R."/>
            <person name="Withler R.E."/>
            <person name="Rondeau E.B."/>
            <person name="Koop B.F."/>
            <person name="Devlin R.H."/>
        </authorList>
    </citation>
    <scope>NUCLEOTIDE SEQUENCE [LARGE SCALE GENOMIC DNA]</scope>
</reference>